<sequence length="155" mass="18167">MNKMTYIIIGIIIIGLLFFIVNGKKTKSDQDDFFISTASQSSVRIEKLGLNEATEDVSHILDESQLQIPEIKNKEKRIEYKPDSNREWIIDLVIPNGTIIKQEKLYELFDLEWRKNFTSTIFGHSPEDNRWTYACGRCTTNFQRNSSSNWFTRCF</sequence>
<keyword evidence="1" id="KW-0812">Transmembrane</keyword>
<evidence type="ECO:0000313" key="3">
    <source>
        <dbReference type="Proteomes" id="UP000029643"/>
    </source>
</evidence>
<name>A0A090X5H3_9FLAO</name>
<keyword evidence="1" id="KW-0472">Membrane</keyword>
<proteinExistence type="predicted"/>
<keyword evidence="1" id="KW-1133">Transmembrane helix</keyword>
<organism evidence="2 3">
    <name type="scientific">Algibacter lectus</name>
    <dbReference type="NCBI Taxonomy" id="221126"/>
    <lineage>
        <taxon>Bacteria</taxon>
        <taxon>Pseudomonadati</taxon>
        <taxon>Bacteroidota</taxon>
        <taxon>Flavobacteriia</taxon>
        <taxon>Flavobacteriales</taxon>
        <taxon>Flavobacteriaceae</taxon>
        <taxon>Algibacter</taxon>
    </lineage>
</organism>
<reference evidence="2 3" key="1">
    <citation type="journal article" date="2014" name="Genome Announc.">
        <title>Draft Genome Sequences of Marine Flavobacterium Algibacter lectus Strains SS8 and NR4.</title>
        <authorList>
            <person name="Takatani N."/>
            <person name="Nakanishi M."/>
            <person name="Meirelles P."/>
            <person name="Mino S."/>
            <person name="Suda W."/>
            <person name="Oshima K."/>
            <person name="Hattori M."/>
            <person name="Ohkuma M."/>
            <person name="Hosokawa M."/>
            <person name="Miyashita K."/>
            <person name="Thompson F.L."/>
            <person name="Niwa A."/>
            <person name="Sawabe T."/>
            <person name="Sawabe T."/>
        </authorList>
    </citation>
    <scope>NUCLEOTIDE SEQUENCE [LARGE SCALE GENOMIC DNA]</scope>
    <source>
        <strain evidence="3">JCM19274</strain>
    </source>
</reference>
<evidence type="ECO:0000313" key="2">
    <source>
        <dbReference type="EMBL" id="GAL79532.1"/>
    </source>
</evidence>
<protein>
    <submittedName>
        <fullName evidence="2">Uncharacterized protein</fullName>
    </submittedName>
</protein>
<accession>A0A090X5H3</accession>
<feature type="transmembrane region" description="Helical" evidence="1">
    <location>
        <begin position="6"/>
        <end position="23"/>
    </location>
</feature>
<comment type="caution">
    <text evidence="2">The sequence shown here is derived from an EMBL/GenBank/DDBJ whole genome shotgun (WGS) entry which is preliminary data.</text>
</comment>
<dbReference type="EMBL" id="BBNU01000006">
    <property type="protein sequence ID" value="GAL79532.1"/>
    <property type="molecule type" value="Genomic_DNA"/>
</dbReference>
<gene>
    <name evidence="2" type="ORF">JCM19274_2040</name>
</gene>
<dbReference type="AlphaFoldDB" id="A0A090X5H3"/>
<evidence type="ECO:0000256" key="1">
    <source>
        <dbReference type="SAM" id="Phobius"/>
    </source>
</evidence>
<dbReference type="Proteomes" id="UP000029643">
    <property type="component" value="Unassembled WGS sequence"/>
</dbReference>